<comment type="pathway">
    <text evidence="1 11">Lipid metabolism; fatty acid biosynthesis.</text>
</comment>
<keyword evidence="5 11" id="KW-0444">Lipid biosynthesis</keyword>
<dbReference type="PIRSF" id="PIRSF000447">
    <property type="entry name" value="KAS_II"/>
    <property type="match status" value="1"/>
</dbReference>
<comment type="catalytic activity">
    <reaction evidence="11">
        <text>(9Z)-hexadecenoyl-[ACP] + malonyl-[ACP] + H(+) = 3-oxo-(11Z)-octadecenoyl-[ACP] + holo-[ACP] + CO2</text>
        <dbReference type="Rhea" id="RHEA:55040"/>
        <dbReference type="Rhea" id="RHEA-COMP:9623"/>
        <dbReference type="Rhea" id="RHEA-COMP:9685"/>
        <dbReference type="Rhea" id="RHEA-COMP:10800"/>
        <dbReference type="Rhea" id="RHEA-COMP:14074"/>
        <dbReference type="ChEBI" id="CHEBI:15378"/>
        <dbReference type="ChEBI" id="CHEBI:16526"/>
        <dbReference type="ChEBI" id="CHEBI:64479"/>
        <dbReference type="ChEBI" id="CHEBI:78449"/>
        <dbReference type="ChEBI" id="CHEBI:83989"/>
        <dbReference type="ChEBI" id="CHEBI:138538"/>
        <dbReference type="EC" id="2.3.1.179"/>
    </reaction>
</comment>
<gene>
    <name evidence="15" type="primary">fabF</name>
    <name evidence="15" type="ORF">GO495_07525</name>
</gene>
<evidence type="ECO:0000256" key="1">
    <source>
        <dbReference type="ARBA" id="ARBA00005194"/>
    </source>
</evidence>
<dbReference type="PROSITE" id="PS52004">
    <property type="entry name" value="KS3_2"/>
    <property type="match status" value="1"/>
</dbReference>
<organism evidence="15 16">
    <name type="scientific">Chitinophaga oryziterrae</name>
    <dbReference type="NCBI Taxonomy" id="1031224"/>
    <lineage>
        <taxon>Bacteria</taxon>
        <taxon>Pseudomonadati</taxon>
        <taxon>Bacteroidota</taxon>
        <taxon>Chitinophagia</taxon>
        <taxon>Chitinophagales</taxon>
        <taxon>Chitinophagaceae</taxon>
        <taxon>Chitinophaga</taxon>
    </lineage>
</organism>
<evidence type="ECO:0000256" key="11">
    <source>
        <dbReference type="PIRNR" id="PIRNR000447"/>
    </source>
</evidence>
<dbReference type="EMBL" id="WRXO01000001">
    <property type="protein sequence ID" value="MVT40428.1"/>
    <property type="molecule type" value="Genomic_DNA"/>
</dbReference>
<keyword evidence="9 11" id="KW-0275">Fatty acid biosynthesis</keyword>
<evidence type="ECO:0000256" key="7">
    <source>
        <dbReference type="ARBA" id="ARBA00022832"/>
    </source>
</evidence>
<evidence type="ECO:0000313" key="16">
    <source>
        <dbReference type="Proteomes" id="UP000468388"/>
    </source>
</evidence>
<dbReference type="Gene3D" id="3.40.47.10">
    <property type="match status" value="1"/>
</dbReference>
<evidence type="ECO:0000256" key="9">
    <source>
        <dbReference type="ARBA" id="ARBA00023160"/>
    </source>
</evidence>
<evidence type="ECO:0000256" key="12">
    <source>
        <dbReference type="PIRSR" id="PIRSR000447-1"/>
    </source>
</evidence>
<name>A0A6N8J773_9BACT</name>
<evidence type="ECO:0000256" key="5">
    <source>
        <dbReference type="ARBA" id="ARBA00022516"/>
    </source>
</evidence>
<dbReference type="Proteomes" id="UP000468388">
    <property type="component" value="Unassembled WGS sequence"/>
</dbReference>
<comment type="catalytic activity">
    <reaction evidence="11">
        <text>a fatty acyl-[ACP] + malonyl-[ACP] + H(+) = a 3-oxoacyl-[ACP] + holo-[ACP] + CO2</text>
        <dbReference type="Rhea" id="RHEA:22836"/>
        <dbReference type="Rhea" id="RHEA-COMP:9623"/>
        <dbReference type="Rhea" id="RHEA-COMP:9685"/>
        <dbReference type="Rhea" id="RHEA-COMP:9916"/>
        <dbReference type="Rhea" id="RHEA-COMP:14125"/>
        <dbReference type="ChEBI" id="CHEBI:15378"/>
        <dbReference type="ChEBI" id="CHEBI:16526"/>
        <dbReference type="ChEBI" id="CHEBI:64479"/>
        <dbReference type="ChEBI" id="CHEBI:78449"/>
        <dbReference type="ChEBI" id="CHEBI:78776"/>
        <dbReference type="ChEBI" id="CHEBI:138651"/>
    </reaction>
</comment>
<accession>A0A6N8J773</accession>
<evidence type="ECO:0000256" key="3">
    <source>
        <dbReference type="ARBA" id="ARBA00012356"/>
    </source>
</evidence>
<dbReference type="NCBIfam" id="NF005589">
    <property type="entry name" value="PRK07314.1"/>
    <property type="match status" value="1"/>
</dbReference>
<dbReference type="InterPro" id="IPR018201">
    <property type="entry name" value="Ketoacyl_synth_AS"/>
</dbReference>
<dbReference type="InterPro" id="IPR000794">
    <property type="entry name" value="Beta-ketoacyl_synthase"/>
</dbReference>
<keyword evidence="6 11" id="KW-0808">Transferase</keyword>
<dbReference type="Pfam" id="PF02801">
    <property type="entry name" value="Ketoacyl-synt_C"/>
    <property type="match status" value="1"/>
</dbReference>
<dbReference type="PANTHER" id="PTHR11712">
    <property type="entry name" value="POLYKETIDE SYNTHASE-RELATED"/>
    <property type="match status" value="1"/>
</dbReference>
<evidence type="ECO:0000313" key="15">
    <source>
        <dbReference type="EMBL" id="MVT40428.1"/>
    </source>
</evidence>
<dbReference type="RefSeq" id="WP_157299055.1">
    <property type="nucleotide sequence ID" value="NZ_BAAAZB010000005.1"/>
</dbReference>
<evidence type="ECO:0000256" key="4">
    <source>
        <dbReference type="ARBA" id="ARBA00014657"/>
    </source>
</evidence>
<dbReference type="PROSITE" id="PS00606">
    <property type="entry name" value="KS3_1"/>
    <property type="match status" value="1"/>
</dbReference>
<dbReference type="NCBIfam" id="TIGR03150">
    <property type="entry name" value="fabF"/>
    <property type="match status" value="1"/>
</dbReference>
<dbReference type="InterPro" id="IPR014030">
    <property type="entry name" value="Ketoacyl_synth_N"/>
</dbReference>
<dbReference type="InterPro" id="IPR016039">
    <property type="entry name" value="Thiolase-like"/>
</dbReference>
<dbReference type="CDD" id="cd00834">
    <property type="entry name" value="KAS_I_II"/>
    <property type="match status" value="1"/>
</dbReference>
<dbReference type="UniPathway" id="UPA00094"/>
<evidence type="ECO:0000256" key="2">
    <source>
        <dbReference type="ARBA" id="ARBA00008467"/>
    </source>
</evidence>
<dbReference type="OrthoDB" id="9808669at2"/>
<dbReference type="AlphaFoldDB" id="A0A6N8J773"/>
<comment type="function">
    <text evidence="11">Involved in the type II fatty acid elongation cycle. Catalyzes the elongation of a wide range of acyl-ACP by the addition of two carbons from malonyl-ACP to an acyl acceptor. Can efficiently catalyze the conversion of palmitoleoyl-ACP (cis-hexadec-9-enoyl-ACP) to cis-vaccenoyl-ACP (cis-octadec-11-enoyl-ACP), an essential step in the thermal regulation of fatty acid composition.</text>
</comment>
<keyword evidence="16" id="KW-1185">Reference proteome</keyword>
<dbReference type="GO" id="GO:0005829">
    <property type="term" value="C:cytosol"/>
    <property type="evidence" value="ECO:0007669"/>
    <property type="project" value="TreeGrafter"/>
</dbReference>
<dbReference type="EC" id="2.3.1.179" evidence="3 11"/>
<evidence type="ECO:0000259" key="14">
    <source>
        <dbReference type="PROSITE" id="PS52004"/>
    </source>
</evidence>
<dbReference type="GO" id="GO:0004315">
    <property type="term" value="F:3-oxoacyl-[acyl-carrier-protein] synthase activity"/>
    <property type="evidence" value="ECO:0007669"/>
    <property type="project" value="UniProtKB-UniRule"/>
</dbReference>
<feature type="domain" description="Ketosynthase family 3 (KS3)" evidence="14">
    <location>
        <begin position="6"/>
        <end position="417"/>
    </location>
</feature>
<comment type="caution">
    <text evidence="15">The sequence shown here is derived from an EMBL/GenBank/DDBJ whole genome shotgun (WGS) entry which is preliminary data.</text>
</comment>
<evidence type="ECO:0000256" key="8">
    <source>
        <dbReference type="ARBA" id="ARBA00023098"/>
    </source>
</evidence>
<dbReference type="InterPro" id="IPR020841">
    <property type="entry name" value="PKS_Beta-ketoAc_synthase_dom"/>
</dbReference>
<comment type="similarity">
    <text evidence="2 11 13">Belongs to the thiolase-like superfamily. Beta-ketoacyl-ACP synthases family.</text>
</comment>
<evidence type="ECO:0000256" key="10">
    <source>
        <dbReference type="ARBA" id="ARBA00023315"/>
    </source>
</evidence>
<dbReference type="PANTHER" id="PTHR11712:SF336">
    <property type="entry name" value="3-OXOACYL-[ACYL-CARRIER-PROTEIN] SYNTHASE, MITOCHONDRIAL"/>
    <property type="match status" value="1"/>
</dbReference>
<dbReference type="FunFam" id="3.40.47.10:FF:000018">
    <property type="entry name" value="3-oxoacyl-[acyl-carrier-protein] synthase 2"/>
    <property type="match status" value="1"/>
</dbReference>
<feature type="active site" description="For beta-ketoacyl synthase activity" evidence="12">
    <location>
        <position position="168"/>
    </location>
</feature>
<sequence length="419" mass="44791">METYALKRAVITGLGALTPIGNNVADYWNNLITGISGAARITRFNPERFRTQFACELKDYDPTLWLDRNDIRKTDPFTQYALIAAQQAVDDAKLDFSTMDPFDTGVIWGSGQGGMQTFEEQVKEYTLGGFNPRFNPFFVPKFITNMASGMISIRFGLMGINYTTVSACATSNTAIMDALNYIRLGKAKVIITGGSEAPVTEASIGGFCAMKAMSSRNDDPATASRPFDVSRDGFIMGEGAGALVLEEYEHAIARGAHIYAEVVGASMTADAYHMTATHPEGLGALRAMQNALGEAGLKPEDVDYLNGHATSTPVGDLSEIAAITKLFGEDPKHLSISATKSMTGHLLGAAGAIEAIAAVLSIKNGIIPPTINTKELDKAIPATMPIVLGKAIEKKVRVAMSNTFGFGGHNGIVLFREVN</sequence>
<dbReference type="Pfam" id="PF00109">
    <property type="entry name" value="ketoacyl-synt"/>
    <property type="match status" value="1"/>
</dbReference>
<keyword evidence="10 11" id="KW-0012">Acyltransferase</keyword>
<reference evidence="15 16" key="1">
    <citation type="submission" date="2019-12" db="EMBL/GenBank/DDBJ databases">
        <title>The draft genomic sequence of strain Chitinophaga oryziterrae JCM 16595.</title>
        <authorList>
            <person name="Zhang X."/>
        </authorList>
    </citation>
    <scope>NUCLEOTIDE SEQUENCE [LARGE SCALE GENOMIC DNA]</scope>
    <source>
        <strain evidence="15 16">JCM 16595</strain>
    </source>
</reference>
<proteinExistence type="inferred from homology"/>
<keyword evidence="8" id="KW-0443">Lipid metabolism</keyword>
<keyword evidence="7" id="KW-0276">Fatty acid metabolism</keyword>
<evidence type="ECO:0000256" key="13">
    <source>
        <dbReference type="RuleBase" id="RU003694"/>
    </source>
</evidence>
<dbReference type="SMART" id="SM00825">
    <property type="entry name" value="PKS_KS"/>
    <property type="match status" value="1"/>
</dbReference>
<dbReference type="SUPFAM" id="SSF53901">
    <property type="entry name" value="Thiolase-like"/>
    <property type="match status" value="2"/>
</dbReference>
<evidence type="ECO:0000256" key="6">
    <source>
        <dbReference type="ARBA" id="ARBA00022679"/>
    </source>
</evidence>
<dbReference type="InterPro" id="IPR017568">
    <property type="entry name" value="3-oxoacyl-ACP_synth-2"/>
</dbReference>
<dbReference type="InterPro" id="IPR014031">
    <property type="entry name" value="Ketoacyl_synth_C"/>
</dbReference>
<dbReference type="GO" id="GO:0006633">
    <property type="term" value="P:fatty acid biosynthetic process"/>
    <property type="evidence" value="ECO:0007669"/>
    <property type="project" value="UniProtKB-UniRule"/>
</dbReference>
<protein>
    <recommendedName>
        <fullName evidence="4 11">3-oxoacyl-[acyl-carrier-protein] synthase 2</fullName>
        <ecNumber evidence="3 11">2.3.1.179</ecNumber>
    </recommendedName>
</protein>